<comment type="caution">
    <text evidence="3">The sequence shown here is derived from an EMBL/GenBank/DDBJ whole genome shotgun (WGS) entry which is preliminary data.</text>
</comment>
<dbReference type="InterPro" id="IPR027367">
    <property type="entry name" value="Gly-zipper_YMGG"/>
</dbReference>
<proteinExistence type="predicted"/>
<accession>A0ABT4LEN3</accession>
<reference evidence="3" key="1">
    <citation type="submission" date="2022-12" db="EMBL/GenBank/DDBJ databases">
        <title>Bacterial isolates from different developmental stages of Nematostella vectensis.</title>
        <authorList>
            <person name="Fraune S."/>
        </authorList>
    </citation>
    <scope>NUCLEOTIDE SEQUENCE</scope>
    <source>
        <strain evidence="3">G21630-S1</strain>
    </source>
</reference>
<protein>
    <submittedName>
        <fullName evidence="3">Glycine zipper domain-containing protein</fullName>
    </submittedName>
</protein>
<keyword evidence="4" id="KW-1185">Reference proteome</keyword>
<dbReference type="RefSeq" id="WP_269421748.1">
    <property type="nucleotide sequence ID" value="NZ_JAPWGY010000001.1"/>
</dbReference>
<gene>
    <name evidence="3" type="ORF">O4H49_02080</name>
</gene>
<evidence type="ECO:0000313" key="3">
    <source>
        <dbReference type="EMBL" id="MCZ4279547.1"/>
    </source>
</evidence>
<dbReference type="Proteomes" id="UP001069802">
    <property type="component" value="Unassembled WGS sequence"/>
</dbReference>
<evidence type="ECO:0000256" key="1">
    <source>
        <dbReference type="SAM" id="SignalP"/>
    </source>
</evidence>
<feature type="domain" description="YMGG-like Gly-zipper" evidence="2">
    <location>
        <begin position="30"/>
        <end position="75"/>
    </location>
</feature>
<dbReference type="PROSITE" id="PS51257">
    <property type="entry name" value="PROKAR_LIPOPROTEIN"/>
    <property type="match status" value="1"/>
</dbReference>
<sequence length="162" mass="16627">MKKNMRITAKLITGVLLSVSLLVTSGCANKQQTGTVIGAVVGVAVGSLVGKGDGQGVGMLVGGAIGALVGNSVGQTLDELDEAEKAKAERASLDALEQDDGEKIEWNSDDDEDISGSAELIGGGYEKQGESCRPVRELVVIDGVSSSKVVEYCLKGNSWVAS</sequence>
<evidence type="ECO:0000259" key="2">
    <source>
        <dbReference type="Pfam" id="PF13441"/>
    </source>
</evidence>
<evidence type="ECO:0000313" key="4">
    <source>
        <dbReference type="Proteomes" id="UP001069802"/>
    </source>
</evidence>
<feature type="signal peptide" evidence="1">
    <location>
        <begin position="1"/>
        <end position="30"/>
    </location>
</feature>
<keyword evidence="1" id="KW-0732">Signal</keyword>
<dbReference type="Pfam" id="PF13441">
    <property type="entry name" value="Gly-zipper_YMGG"/>
    <property type="match status" value="1"/>
</dbReference>
<name>A0ABT4LEN3_9PROT</name>
<dbReference type="EMBL" id="JAPWGY010000001">
    <property type="protein sequence ID" value="MCZ4279547.1"/>
    <property type="molecule type" value="Genomic_DNA"/>
</dbReference>
<organism evidence="3 4">
    <name type="scientific">Kiloniella laminariae</name>
    <dbReference type="NCBI Taxonomy" id="454162"/>
    <lineage>
        <taxon>Bacteria</taxon>
        <taxon>Pseudomonadati</taxon>
        <taxon>Pseudomonadota</taxon>
        <taxon>Alphaproteobacteria</taxon>
        <taxon>Rhodospirillales</taxon>
        <taxon>Kiloniellaceae</taxon>
        <taxon>Kiloniella</taxon>
    </lineage>
</organism>
<feature type="chain" id="PRO_5046704123" evidence="1">
    <location>
        <begin position="31"/>
        <end position="162"/>
    </location>
</feature>